<dbReference type="EMBL" id="KV425656">
    <property type="protein sequence ID" value="KZT18942.1"/>
    <property type="molecule type" value="Genomic_DNA"/>
</dbReference>
<reference evidence="2 3" key="1">
    <citation type="journal article" date="2016" name="Mol. Biol. Evol.">
        <title>Comparative Genomics of Early-Diverging Mushroom-Forming Fungi Provides Insights into the Origins of Lignocellulose Decay Capabilities.</title>
        <authorList>
            <person name="Nagy L.G."/>
            <person name="Riley R."/>
            <person name="Tritt A."/>
            <person name="Adam C."/>
            <person name="Daum C."/>
            <person name="Floudas D."/>
            <person name="Sun H."/>
            <person name="Yadav J.S."/>
            <person name="Pangilinan J."/>
            <person name="Larsson K.H."/>
            <person name="Matsuura K."/>
            <person name="Barry K."/>
            <person name="Labutti K."/>
            <person name="Kuo R."/>
            <person name="Ohm R.A."/>
            <person name="Bhattacharya S.S."/>
            <person name="Shirouzu T."/>
            <person name="Yoshinaga Y."/>
            <person name="Martin F.M."/>
            <person name="Grigoriev I.V."/>
            <person name="Hibbett D.S."/>
        </authorList>
    </citation>
    <scope>NUCLEOTIDE SEQUENCE [LARGE SCALE GENOMIC DNA]</scope>
    <source>
        <strain evidence="2 3">HHB14362 ss-1</strain>
    </source>
</reference>
<protein>
    <submittedName>
        <fullName evidence="2">Uncharacterized protein</fullName>
    </submittedName>
</protein>
<keyword evidence="1" id="KW-0472">Membrane</keyword>
<feature type="transmembrane region" description="Helical" evidence="1">
    <location>
        <begin position="31"/>
        <end position="54"/>
    </location>
</feature>
<evidence type="ECO:0000313" key="3">
    <source>
        <dbReference type="Proteomes" id="UP000076761"/>
    </source>
</evidence>
<evidence type="ECO:0000313" key="2">
    <source>
        <dbReference type="EMBL" id="KZT18942.1"/>
    </source>
</evidence>
<accession>A0A165MYJ8</accession>
<organism evidence="2 3">
    <name type="scientific">Neolentinus lepideus HHB14362 ss-1</name>
    <dbReference type="NCBI Taxonomy" id="1314782"/>
    <lineage>
        <taxon>Eukaryota</taxon>
        <taxon>Fungi</taxon>
        <taxon>Dikarya</taxon>
        <taxon>Basidiomycota</taxon>
        <taxon>Agaricomycotina</taxon>
        <taxon>Agaricomycetes</taxon>
        <taxon>Gloeophyllales</taxon>
        <taxon>Gloeophyllaceae</taxon>
        <taxon>Neolentinus</taxon>
    </lineage>
</organism>
<gene>
    <name evidence="2" type="ORF">NEOLEDRAFT_85197</name>
</gene>
<dbReference type="AlphaFoldDB" id="A0A165MYJ8"/>
<proteinExistence type="predicted"/>
<dbReference type="Proteomes" id="UP000076761">
    <property type="component" value="Unassembled WGS sequence"/>
</dbReference>
<name>A0A165MYJ8_9AGAM</name>
<evidence type="ECO:0000256" key="1">
    <source>
        <dbReference type="SAM" id="Phobius"/>
    </source>
</evidence>
<dbReference type="InParanoid" id="A0A165MYJ8"/>
<sequence>MVEEDQQSFSLISALASVAFENPASLFLGELFVQVGLAWLWFFSLSTDTVISFLSICRTGIPTRAPHGLGVPPLGYYLHRCMSYVLPPTMSTKHTPLVSTAACITSCPRGLWYGIWLVADLKHRRVYHRAIEC</sequence>
<keyword evidence="3" id="KW-1185">Reference proteome</keyword>
<keyword evidence="1" id="KW-1133">Transmembrane helix</keyword>
<keyword evidence="1" id="KW-0812">Transmembrane</keyword>